<dbReference type="InterPro" id="IPR057328">
    <property type="entry name" value="RNaseT2L_C"/>
</dbReference>
<feature type="signal peptide" evidence="6">
    <location>
        <begin position="1"/>
        <end position="16"/>
    </location>
</feature>
<evidence type="ECO:0000259" key="7">
    <source>
        <dbReference type="Pfam" id="PF25488"/>
    </source>
</evidence>
<dbReference type="Proteomes" id="UP001218188">
    <property type="component" value="Unassembled WGS sequence"/>
</dbReference>
<evidence type="ECO:0000256" key="2">
    <source>
        <dbReference type="ARBA" id="ARBA00023157"/>
    </source>
</evidence>
<dbReference type="GO" id="GO:0003723">
    <property type="term" value="F:RNA binding"/>
    <property type="evidence" value="ECO:0007669"/>
    <property type="project" value="InterPro"/>
</dbReference>
<keyword evidence="6" id="KW-0732">Signal</keyword>
<evidence type="ECO:0000256" key="6">
    <source>
        <dbReference type="SAM" id="SignalP"/>
    </source>
</evidence>
<comment type="caution">
    <text evidence="8">The sequence shown here is derived from an EMBL/GenBank/DDBJ whole genome shotgun (WGS) entry which is preliminary data.</text>
</comment>
<sequence length="423" mass="43287">MLAVTLLVGLVGSTLATPFFSPWNAEELFKRAVTSSGCSTTGTASCTNSSAVSDLCCFQAPGGQLLQVQFWDTSPSTGPSNSWTIHGLWPDHCDGTFDESCDSSRDYTGIGSLLTAQGASDTLDFMNTFWKNDPDDGTDESFWEHEWSTGTCMSTLDVKCLPSGSAKGAEAVAFFNTVVRLFKTLPTYTWLANAGITPSSSTTHTLASMVAALKAGYGFTPALDCTSGAVDQVSYYYHLQGSAIDGTFVPINAPKAGSCPSTGIKYLTKTGSPVSTTTTKTTSTSTTKTTTTTSTTSTSTGAPTSIPAKATIEAIQNGDAVGGLLSLGTWSTQTLATYTLTGTGSSFTLTSSKGSCGVSGGVFACGSGSSSTFSAVASGGLTLLAFGGSTSFSSSAVPSGSTVETVNTGSDDDEVYTLSIVST</sequence>
<evidence type="ECO:0000256" key="3">
    <source>
        <dbReference type="ARBA" id="ARBA00071169"/>
    </source>
</evidence>
<dbReference type="InterPro" id="IPR001568">
    <property type="entry name" value="RNase_T2-like"/>
</dbReference>
<feature type="chain" id="PRO_5042226019" description="Ribonuclease T2-like" evidence="6">
    <location>
        <begin position="17"/>
        <end position="423"/>
    </location>
</feature>
<evidence type="ECO:0000313" key="8">
    <source>
        <dbReference type="EMBL" id="KAJ7040298.1"/>
    </source>
</evidence>
<dbReference type="GO" id="GO:0005576">
    <property type="term" value="C:extracellular region"/>
    <property type="evidence" value="ECO:0007669"/>
    <property type="project" value="TreeGrafter"/>
</dbReference>
<dbReference type="Pfam" id="PF25488">
    <property type="entry name" value="RNaseT2L_C"/>
    <property type="match status" value="1"/>
</dbReference>
<evidence type="ECO:0000256" key="5">
    <source>
        <dbReference type="SAM" id="MobiDB-lite"/>
    </source>
</evidence>
<dbReference type="InterPro" id="IPR033697">
    <property type="entry name" value="Ribonuclease_T2_eukaryotic"/>
</dbReference>
<evidence type="ECO:0000313" key="9">
    <source>
        <dbReference type="Proteomes" id="UP001218188"/>
    </source>
</evidence>
<dbReference type="CDD" id="cd01061">
    <property type="entry name" value="RNase_T2_euk"/>
    <property type="match status" value="1"/>
</dbReference>
<accession>A0AAD6X613</accession>
<comment type="similarity">
    <text evidence="1 4">Belongs to the RNase T2 family.</text>
</comment>
<dbReference type="PROSITE" id="PS00530">
    <property type="entry name" value="RNASE_T2_1"/>
    <property type="match status" value="1"/>
</dbReference>
<reference evidence="8" key="1">
    <citation type="submission" date="2023-03" db="EMBL/GenBank/DDBJ databases">
        <title>Massive genome expansion in bonnet fungi (Mycena s.s.) driven by repeated elements and novel gene families across ecological guilds.</title>
        <authorList>
            <consortium name="Lawrence Berkeley National Laboratory"/>
            <person name="Harder C.B."/>
            <person name="Miyauchi S."/>
            <person name="Viragh M."/>
            <person name="Kuo A."/>
            <person name="Thoen E."/>
            <person name="Andreopoulos B."/>
            <person name="Lu D."/>
            <person name="Skrede I."/>
            <person name="Drula E."/>
            <person name="Henrissat B."/>
            <person name="Morin E."/>
            <person name="Kohler A."/>
            <person name="Barry K."/>
            <person name="LaButti K."/>
            <person name="Morin E."/>
            <person name="Salamov A."/>
            <person name="Lipzen A."/>
            <person name="Mereny Z."/>
            <person name="Hegedus B."/>
            <person name="Baldrian P."/>
            <person name="Stursova M."/>
            <person name="Weitz H."/>
            <person name="Taylor A."/>
            <person name="Grigoriev I.V."/>
            <person name="Nagy L.G."/>
            <person name="Martin F."/>
            <person name="Kauserud H."/>
        </authorList>
    </citation>
    <scope>NUCLEOTIDE SEQUENCE</scope>
    <source>
        <strain evidence="8">CBHHK200</strain>
    </source>
</reference>
<dbReference type="Gene3D" id="3.90.730.10">
    <property type="entry name" value="Ribonuclease T2-like"/>
    <property type="match status" value="1"/>
</dbReference>
<dbReference type="InterPro" id="IPR018188">
    <property type="entry name" value="RNase_T2_His_AS_1"/>
</dbReference>
<feature type="domain" description="RNase T2-like C-terminal" evidence="7">
    <location>
        <begin position="305"/>
        <end position="415"/>
    </location>
</feature>
<dbReference type="SUPFAM" id="SSF55895">
    <property type="entry name" value="Ribonuclease Rh-like"/>
    <property type="match status" value="1"/>
</dbReference>
<dbReference type="GO" id="GO:0006401">
    <property type="term" value="P:RNA catabolic process"/>
    <property type="evidence" value="ECO:0007669"/>
    <property type="project" value="TreeGrafter"/>
</dbReference>
<evidence type="ECO:0000256" key="1">
    <source>
        <dbReference type="ARBA" id="ARBA00007469"/>
    </source>
</evidence>
<dbReference type="InterPro" id="IPR036430">
    <property type="entry name" value="RNase_T2-like_sf"/>
</dbReference>
<name>A0AAD6X613_9AGAR</name>
<dbReference type="GO" id="GO:0033897">
    <property type="term" value="F:ribonuclease T2 activity"/>
    <property type="evidence" value="ECO:0007669"/>
    <property type="project" value="InterPro"/>
</dbReference>
<dbReference type="Pfam" id="PF00445">
    <property type="entry name" value="Ribonuclease_T2"/>
    <property type="match status" value="1"/>
</dbReference>
<evidence type="ECO:0000256" key="4">
    <source>
        <dbReference type="RuleBase" id="RU004328"/>
    </source>
</evidence>
<keyword evidence="2" id="KW-1015">Disulfide bond</keyword>
<feature type="region of interest" description="Disordered" evidence="5">
    <location>
        <begin position="271"/>
        <end position="303"/>
    </location>
</feature>
<proteinExistence type="inferred from homology"/>
<organism evidence="8 9">
    <name type="scientific">Mycena alexandri</name>
    <dbReference type="NCBI Taxonomy" id="1745969"/>
    <lineage>
        <taxon>Eukaryota</taxon>
        <taxon>Fungi</taxon>
        <taxon>Dikarya</taxon>
        <taxon>Basidiomycota</taxon>
        <taxon>Agaricomycotina</taxon>
        <taxon>Agaricomycetes</taxon>
        <taxon>Agaricomycetidae</taxon>
        <taxon>Agaricales</taxon>
        <taxon>Marasmiineae</taxon>
        <taxon>Mycenaceae</taxon>
        <taxon>Mycena</taxon>
    </lineage>
</organism>
<dbReference type="EMBL" id="JARJCM010000022">
    <property type="protein sequence ID" value="KAJ7040298.1"/>
    <property type="molecule type" value="Genomic_DNA"/>
</dbReference>
<dbReference type="AlphaFoldDB" id="A0AAD6X613"/>
<dbReference type="PANTHER" id="PTHR11240">
    <property type="entry name" value="RIBONUCLEASE T2"/>
    <property type="match status" value="1"/>
</dbReference>
<protein>
    <recommendedName>
        <fullName evidence="3">Ribonuclease T2-like</fullName>
    </recommendedName>
</protein>
<dbReference type="PANTHER" id="PTHR11240:SF22">
    <property type="entry name" value="RIBONUCLEASE T2"/>
    <property type="match status" value="1"/>
</dbReference>
<keyword evidence="9" id="KW-1185">Reference proteome</keyword>
<gene>
    <name evidence="8" type="ORF">C8F04DRAFT_1083094</name>
</gene>